<protein>
    <submittedName>
        <fullName evidence="1">Uncharacterized protein</fullName>
    </submittedName>
</protein>
<keyword evidence="2" id="KW-1185">Reference proteome</keyword>
<sequence>MNVLPDDLLMKQQKYTRKDTSLRLPNGISTDPVFDQKCILKPSNKIGKFQVAIHEKITLGSSGASYGPMWAYNGINAVSYTVCSRRRRNCTSRSSWDTTGLLSLNETSVPFGVAVVGTVILAKDMIHSDNKYPFFNVNSQCNVISTSKATQNEYYSEIRSVLFSQFSKAPNLLLNADSYVSIISVKTSAYYVMKFQECSHTSCKVRDKAVDSVADSILFGDTPWVGPVKSNYPNDGIIVFAFFVTGDTLKITGSRPSIGLQPCRAIWYFAHVDTLGTQLSEETPFTIHRSTSDYLGGSFFAPDGKIIDGTTGAFAGQLFAYGYAWEDINHAVDIMDFESIGDICDSKFTCYPPSNYTLSSYQATTLTVTSTKVSTSIFTTDTVTSTVPITEVTVRSTSRTTWTIDVPIPYSTTTTTIHQPLTTLLTITDFTTRTTTKIITEPIITIKTSIATRTSFSTVTIEESSSTTNVFTEITTATSSSLEIETVTLASLRYATTTTTTVLYISTVVVEKSVSICGTAPCNSSSRSANSNTSTMRGTDIFYSSSRSVNSNTSTMCGTTSCTTGSTPSRTVIMCGSTECPIHACGTEPCTTIPSSSTVFGSSTQPKPTSICRTTPCSVQSTTCIGRLCPSLIPMCGTKACELAEEPADYTVAMCGIYPCSIKDQLYTVTLCGSTTCRSLGSKAYTMCGTNTCPELTTFTGPASYWHHHDNRLLRHTHAHTYTTYNHRLHGSPSAWSGTDMEWVTWTAMVNGYDAIPHTL</sequence>
<reference evidence="1 2" key="1">
    <citation type="submission" date="2024-04" db="EMBL/GenBank/DDBJ databases">
        <title>genome sequences of Mucor flavus KT1a and Helicostylum pulchrum KT1b strains isolated from the surface of a dry-aged beef.</title>
        <authorList>
            <person name="Toyotome T."/>
            <person name="Hosono M."/>
            <person name="Torimaru M."/>
            <person name="Fukuda K."/>
            <person name="Mikami N."/>
        </authorList>
    </citation>
    <scope>NUCLEOTIDE SEQUENCE [LARGE SCALE GENOMIC DNA]</scope>
    <source>
        <strain evidence="1 2">KT1a</strain>
    </source>
</reference>
<accession>A0ABP9Z0D7</accession>
<gene>
    <name evidence="1" type="ORF">MFLAVUS_006010</name>
</gene>
<comment type="caution">
    <text evidence="1">The sequence shown here is derived from an EMBL/GenBank/DDBJ whole genome shotgun (WGS) entry which is preliminary data.</text>
</comment>
<name>A0ABP9Z0D7_9FUNG</name>
<organism evidence="1 2">
    <name type="scientific">Mucor flavus</name>
    <dbReference type="NCBI Taxonomy" id="439312"/>
    <lineage>
        <taxon>Eukaryota</taxon>
        <taxon>Fungi</taxon>
        <taxon>Fungi incertae sedis</taxon>
        <taxon>Mucoromycota</taxon>
        <taxon>Mucoromycotina</taxon>
        <taxon>Mucoromycetes</taxon>
        <taxon>Mucorales</taxon>
        <taxon>Mucorineae</taxon>
        <taxon>Mucoraceae</taxon>
        <taxon>Mucor</taxon>
    </lineage>
</organism>
<evidence type="ECO:0000313" key="2">
    <source>
        <dbReference type="Proteomes" id="UP001473302"/>
    </source>
</evidence>
<evidence type="ECO:0000313" key="1">
    <source>
        <dbReference type="EMBL" id="GAA5812553.1"/>
    </source>
</evidence>
<proteinExistence type="predicted"/>
<dbReference type="EMBL" id="BAABUK010000013">
    <property type="protein sequence ID" value="GAA5812553.1"/>
    <property type="molecule type" value="Genomic_DNA"/>
</dbReference>
<dbReference type="Proteomes" id="UP001473302">
    <property type="component" value="Unassembled WGS sequence"/>
</dbReference>